<proteinExistence type="predicted"/>
<gene>
    <name evidence="1" type="ORF">APZ42_004869</name>
</gene>
<reference evidence="1 2" key="1">
    <citation type="submission" date="2016-03" db="EMBL/GenBank/DDBJ databases">
        <title>EvidentialGene: Evidence-directed Construction of Genes on Genomes.</title>
        <authorList>
            <person name="Gilbert D.G."/>
            <person name="Choi J.-H."/>
            <person name="Mockaitis K."/>
            <person name="Colbourne J."/>
            <person name="Pfrender M."/>
        </authorList>
    </citation>
    <scope>NUCLEOTIDE SEQUENCE [LARGE SCALE GENOMIC DNA]</scope>
    <source>
        <strain evidence="1 2">Xinb3</strain>
        <tissue evidence="1">Complete organism</tissue>
    </source>
</reference>
<dbReference type="Proteomes" id="UP000076858">
    <property type="component" value="Unassembled WGS sequence"/>
</dbReference>
<accession>A0A164GSQ4</accession>
<protein>
    <submittedName>
        <fullName evidence="1">Uncharacterized protein</fullName>
    </submittedName>
</protein>
<keyword evidence="2" id="KW-1185">Reference proteome</keyword>
<name>A0A164GSQ4_9CRUS</name>
<comment type="caution">
    <text evidence="1">The sequence shown here is derived from an EMBL/GenBank/DDBJ whole genome shotgun (WGS) entry which is preliminary data.</text>
</comment>
<sequence>MHTSPPSDIEPVCPVVLETSVKRSTVAFPDVLGMSLDEYTIPCCGP</sequence>
<dbReference type="AlphaFoldDB" id="A0A164GSQ4"/>
<evidence type="ECO:0000313" key="1">
    <source>
        <dbReference type="EMBL" id="KZR99311.1"/>
    </source>
</evidence>
<dbReference type="EMBL" id="LRGB01014026">
    <property type="protein sequence ID" value="KZR99311.1"/>
    <property type="molecule type" value="Genomic_DNA"/>
</dbReference>
<organism evidence="1 2">
    <name type="scientific">Daphnia magna</name>
    <dbReference type="NCBI Taxonomy" id="35525"/>
    <lineage>
        <taxon>Eukaryota</taxon>
        <taxon>Metazoa</taxon>
        <taxon>Ecdysozoa</taxon>
        <taxon>Arthropoda</taxon>
        <taxon>Crustacea</taxon>
        <taxon>Branchiopoda</taxon>
        <taxon>Diplostraca</taxon>
        <taxon>Cladocera</taxon>
        <taxon>Anomopoda</taxon>
        <taxon>Daphniidae</taxon>
        <taxon>Daphnia</taxon>
    </lineage>
</organism>
<evidence type="ECO:0000313" key="2">
    <source>
        <dbReference type="Proteomes" id="UP000076858"/>
    </source>
</evidence>